<dbReference type="AlphaFoldDB" id="A0A5B8UYC9"/>
<feature type="transmembrane region" description="Helical" evidence="1">
    <location>
        <begin position="6"/>
        <end position="22"/>
    </location>
</feature>
<keyword evidence="1" id="KW-0472">Membrane</keyword>
<reference evidence="2 3" key="1">
    <citation type="journal article" date="2017" name="Curr. Microbiol.">
        <title>Mucilaginibacter ginsenosidivorans sp. nov., Isolated from Soil of Ginseng Field.</title>
        <authorList>
            <person name="Kim M.M."/>
            <person name="Siddiqi M.Z."/>
            <person name="Im W.T."/>
        </authorList>
    </citation>
    <scope>NUCLEOTIDE SEQUENCE [LARGE SCALE GENOMIC DNA]</scope>
    <source>
        <strain evidence="2 3">Gsoil 3017</strain>
    </source>
</reference>
<accession>A0A5B8UYC9</accession>
<organism evidence="2 3">
    <name type="scientific">Mucilaginibacter ginsenosidivorans</name>
    <dbReference type="NCBI Taxonomy" id="398053"/>
    <lineage>
        <taxon>Bacteria</taxon>
        <taxon>Pseudomonadati</taxon>
        <taxon>Bacteroidota</taxon>
        <taxon>Sphingobacteriia</taxon>
        <taxon>Sphingobacteriales</taxon>
        <taxon>Sphingobacteriaceae</taxon>
        <taxon>Mucilaginibacter</taxon>
    </lineage>
</organism>
<keyword evidence="3" id="KW-1185">Reference proteome</keyword>
<evidence type="ECO:0000313" key="3">
    <source>
        <dbReference type="Proteomes" id="UP000321479"/>
    </source>
</evidence>
<dbReference type="RefSeq" id="WP_147032582.1">
    <property type="nucleotide sequence ID" value="NZ_CP042436.1"/>
</dbReference>
<proteinExistence type="predicted"/>
<name>A0A5B8UYC9_9SPHI</name>
<protein>
    <submittedName>
        <fullName evidence="2">Uncharacterized protein</fullName>
    </submittedName>
</protein>
<dbReference type="KEGG" id="mgin:FRZ54_15975"/>
<keyword evidence="1" id="KW-1133">Transmembrane helix</keyword>
<sequence>MITIYWALRVSAVLISLILPFEDPRKKKNRGYIALSDWVVNEKGELENLEEIEHNSHPIKIRH</sequence>
<evidence type="ECO:0000313" key="2">
    <source>
        <dbReference type="EMBL" id="QEC64009.1"/>
    </source>
</evidence>
<dbReference type="EMBL" id="CP042436">
    <property type="protein sequence ID" value="QEC64009.1"/>
    <property type="molecule type" value="Genomic_DNA"/>
</dbReference>
<keyword evidence="1" id="KW-0812">Transmembrane</keyword>
<dbReference type="Proteomes" id="UP000321479">
    <property type="component" value="Chromosome"/>
</dbReference>
<gene>
    <name evidence="2" type="ORF">FRZ54_15975</name>
</gene>
<evidence type="ECO:0000256" key="1">
    <source>
        <dbReference type="SAM" id="Phobius"/>
    </source>
</evidence>